<keyword evidence="5" id="KW-1185">Reference proteome</keyword>
<dbReference type="Pfam" id="PF13088">
    <property type="entry name" value="BNR_2"/>
    <property type="match status" value="1"/>
</dbReference>
<dbReference type="RefSeq" id="WP_145198558.1">
    <property type="nucleotide sequence ID" value="NZ_CP036434.1"/>
</dbReference>
<protein>
    <submittedName>
        <fullName evidence="4">GDSL-like Lipase/Acylhydrolase</fullName>
    </submittedName>
</protein>
<evidence type="ECO:0000259" key="3">
    <source>
        <dbReference type="Pfam" id="PF13472"/>
    </source>
</evidence>
<dbReference type="Gene3D" id="2.120.10.10">
    <property type="match status" value="1"/>
</dbReference>
<evidence type="ECO:0000259" key="2">
    <source>
        <dbReference type="Pfam" id="PF13088"/>
    </source>
</evidence>
<evidence type="ECO:0000256" key="1">
    <source>
        <dbReference type="SAM" id="MobiDB-lite"/>
    </source>
</evidence>
<sequence length="626" mass="67817">MLLTAVLLLSPAPQSVDPPTLRVIAMGDGFVAGTGGKSRGWPERLEIMLTERLDGVRIEVENEAVERDTTVTALHRLRRDVLARDPDVVVLQYGQSDAWVELPAGEDFPRVAPGAFRSNLVDLVATIEGSGARVILCEPGAMVWTDELRARYGSAPPGIDIDAPYDTGDEWGFDRLLGAYAGIVRGVGEELRVPVIAVHAADRLRGAELVQSWRADGVHASSAGHAWQAEEVADLIEGRVAEGGIRPRVLSAHAAPSRGWTLPEIDYATRPERVITVDREPGQYLGHPSTDVMPDGKTILCVYPKGHGRGPIVMKRSTDGGRTWSERLPVPESWATSKETPVLMRVSAADGSTSNEVLWSGLYPARRALSADGGVTWGELEVPAQPGSGEQAPWGGIVVMGDHARVRDGSTLAWFHDDGRFFGPRPGSRGFTVFQTRSADAGVTWSSPEPIVRWPLGHLCEPGFVRDGGTLALLLRENSRQRNSQVVTSTDEGQTWSGPSAMSGALTGDRHQVLRLPDGRLFISFRDMGLDSPRWGDWVAWVGTFEDILEGRQGQLRLRLMDNLKGSDCAYPALELLPGDPAAADPAGREPVILATTYGHWTAGEEAWIASLRIPVSELPAPLETR</sequence>
<organism evidence="4 5">
    <name type="scientific">Saltatorellus ferox</name>
    <dbReference type="NCBI Taxonomy" id="2528018"/>
    <lineage>
        <taxon>Bacteria</taxon>
        <taxon>Pseudomonadati</taxon>
        <taxon>Planctomycetota</taxon>
        <taxon>Planctomycetia</taxon>
        <taxon>Planctomycetia incertae sedis</taxon>
        <taxon>Saltatorellus</taxon>
    </lineage>
</organism>
<feature type="compositionally biased region" description="Polar residues" evidence="1">
    <location>
        <begin position="484"/>
        <end position="500"/>
    </location>
</feature>
<keyword evidence="4" id="KW-0378">Hydrolase</keyword>
<reference evidence="4 5" key="1">
    <citation type="submission" date="2019-02" db="EMBL/GenBank/DDBJ databases">
        <title>Deep-cultivation of Planctomycetes and their phenomic and genomic characterization uncovers novel biology.</title>
        <authorList>
            <person name="Wiegand S."/>
            <person name="Jogler M."/>
            <person name="Boedeker C."/>
            <person name="Pinto D."/>
            <person name="Vollmers J."/>
            <person name="Rivas-Marin E."/>
            <person name="Kohn T."/>
            <person name="Peeters S.H."/>
            <person name="Heuer A."/>
            <person name="Rast P."/>
            <person name="Oberbeckmann S."/>
            <person name="Bunk B."/>
            <person name="Jeske O."/>
            <person name="Meyerdierks A."/>
            <person name="Storesund J.E."/>
            <person name="Kallscheuer N."/>
            <person name="Luecker S."/>
            <person name="Lage O.M."/>
            <person name="Pohl T."/>
            <person name="Merkel B.J."/>
            <person name="Hornburger P."/>
            <person name="Mueller R.-W."/>
            <person name="Bruemmer F."/>
            <person name="Labrenz M."/>
            <person name="Spormann A.M."/>
            <person name="Op den Camp H."/>
            <person name="Overmann J."/>
            <person name="Amann R."/>
            <person name="Jetten M.S.M."/>
            <person name="Mascher T."/>
            <person name="Medema M.H."/>
            <person name="Devos D.P."/>
            <person name="Kaster A.-K."/>
            <person name="Ovreas L."/>
            <person name="Rohde M."/>
            <person name="Galperin M.Y."/>
            <person name="Jogler C."/>
        </authorList>
    </citation>
    <scope>NUCLEOTIDE SEQUENCE [LARGE SCALE GENOMIC DNA]</scope>
    <source>
        <strain evidence="4 5">Poly30</strain>
    </source>
</reference>
<accession>A0A518ETR9</accession>
<dbReference type="GO" id="GO:0016788">
    <property type="term" value="F:hydrolase activity, acting on ester bonds"/>
    <property type="evidence" value="ECO:0007669"/>
    <property type="project" value="UniProtKB-ARBA"/>
</dbReference>
<gene>
    <name evidence="4" type="ORF">Poly30_30130</name>
</gene>
<feature type="domain" description="SGNH hydrolase-type esterase" evidence="3">
    <location>
        <begin position="25"/>
        <end position="226"/>
    </location>
</feature>
<feature type="region of interest" description="Disordered" evidence="1">
    <location>
        <begin position="484"/>
        <end position="503"/>
    </location>
</feature>
<feature type="domain" description="Sialidase" evidence="2">
    <location>
        <begin position="415"/>
        <end position="523"/>
    </location>
</feature>
<dbReference type="Pfam" id="PF13472">
    <property type="entry name" value="Lipase_GDSL_2"/>
    <property type="match status" value="1"/>
</dbReference>
<dbReference type="SUPFAM" id="SSF50939">
    <property type="entry name" value="Sialidases"/>
    <property type="match status" value="1"/>
</dbReference>
<dbReference type="Proteomes" id="UP000320390">
    <property type="component" value="Chromosome"/>
</dbReference>
<dbReference type="OrthoDB" id="9807193at2"/>
<dbReference type="InterPro" id="IPR011040">
    <property type="entry name" value="Sialidase"/>
</dbReference>
<dbReference type="InterPro" id="IPR036514">
    <property type="entry name" value="SGNH_hydro_sf"/>
</dbReference>
<dbReference type="AlphaFoldDB" id="A0A518ETR9"/>
<name>A0A518ETR9_9BACT</name>
<proteinExistence type="predicted"/>
<evidence type="ECO:0000313" key="5">
    <source>
        <dbReference type="Proteomes" id="UP000320390"/>
    </source>
</evidence>
<evidence type="ECO:0000313" key="4">
    <source>
        <dbReference type="EMBL" id="QDV07487.1"/>
    </source>
</evidence>
<dbReference type="CDD" id="cd15482">
    <property type="entry name" value="Sialidase_non-viral"/>
    <property type="match status" value="1"/>
</dbReference>
<dbReference type="InterPro" id="IPR036278">
    <property type="entry name" value="Sialidase_sf"/>
</dbReference>
<dbReference type="SUPFAM" id="SSF52266">
    <property type="entry name" value="SGNH hydrolase"/>
    <property type="match status" value="1"/>
</dbReference>
<dbReference type="EMBL" id="CP036434">
    <property type="protein sequence ID" value="QDV07487.1"/>
    <property type="molecule type" value="Genomic_DNA"/>
</dbReference>
<dbReference type="InterPro" id="IPR013830">
    <property type="entry name" value="SGNH_hydro"/>
</dbReference>
<dbReference type="Gene3D" id="3.40.50.1110">
    <property type="entry name" value="SGNH hydrolase"/>
    <property type="match status" value="1"/>
</dbReference>